<organism evidence="1 2">
    <name type="scientific">Phlyctema vagabunda</name>
    <dbReference type="NCBI Taxonomy" id="108571"/>
    <lineage>
        <taxon>Eukaryota</taxon>
        <taxon>Fungi</taxon>
        <taxon>Dikarya</taxon>
        <taxon>Ascomycota</taxon>
        <taxon>Pezizomycotina</taxon>
        <taxon>Leotiomycetes</taxon>
        <taxon>Helotiales</taxon>
        <taxon>Dermateaceae</taxon>
        <taxon>Phlyctema</taxon>
    </lineage>
</organism>
<dbReference type="EMBL" id="JBFCZG010000008">
    <property type="protein sequence ID" value="KAL3419310.1"/>
    <property type="molecule type" value="Genomic_DNA"/>
</dbReference>
<proteinExistence type="predicted"/>
<accession>A0ABR4P7N8</accession>
<comment type="caution">
    <text evidence="1">The sequence shown here is derived from an EMBL/GenBank/DDBJ whole genome shotgun (WGS) entry which is preliminary data.</text>
</comment>
<dbReference type="InterPro" id="IPR011008">
    <property type="entry name" value="Dimeric_a/b-barrel"/>
</dbReference>
<reference evidence="1 2" key="1">
    <citation type="submission" date="2024-06" db="EMBL/GenBank/DDBJ databases">
        <title>Complete genome of Phlyctema vagabunda strain 19-DSS-EL-015.</title>
        <authorList>
            <person name="Fiorenzani C."/>
        </authorList>
    </citation>
    <scope>NUCLEOTIDE SEQUENCE [LARGE SCALE GENOMIC DNA]</scope>
    <source>
        <strain evidence="1 2">19-DSS-EL-015</strain>
    </source>
</reference>
<evidence type="ECO:0008006" key="3">
    <source>
        <dbReference type="Google" id="ProtNLM"/>
    </source>
</evidence>
<name>A0ABR4P7N8_9HELO</name>
<sequence>MVASTQSVTETLIVVPKEKISLDDAANESSRVFVQLTNTLKSQPGYTRQFWGYQVENPQLFVWSIDWESLESHTIFTKSEDYNSFKIGFDQVFDLKAVEPVILYTRFTVNEAFPAFQAAVTEVAFYTLPGGTTDEIKSSVANGSSTVIEQVQSIGKAEGASLGWSEFCHHLYILHSISRSDTS</sequence>
<evidence type="ECO:0000313" key="1">
    <source>
        <dbReference type="EMBL" id="KAL3419310.1"/>
    </source>
</evidence>
<dbReference type="SUPFAM" id="SSF54909">
    <property type="entry name" value="Dimeric alpha+beta barrel"/>
    <property type="match status" value="1"/>
</dbReference>
<dbReference type="Proteomes" id="UP001629113">
    <property type="component" value="Unassembled WGS sequence"/>
</dbReference>
<keyword evidence="2" id="KW-1185">Reference proteome</keyword>
<gene>
    <name evidence="1" type="ORF">PVAG01_09532</name>
</gene>
<dbReference type="Gene3D" id="3.30.70.100">
    <property type="match status" value="1"/>
</dbReference>
<evidence type="ECO:0000313" key="2">
    <source>
        <dbReference type="Proteomes" id="UP001629113"/>
    </source>
</evidence>
<protein>
    <recommendedName>
        <fullName evidence="3">ABM domain-containing protein</fullName>
    </recommendedName>
</protein>